<dbReference type="PROSITE" id="PS50043">
    <property type="entry name" value="HTH_LUXR_2"/>
    <property type="match status" value="1"/>
</dbReference>
<dbReference type="Pfam" id="PF00196">
    <property type="entry name" value="GerE"/>
    <property type="match status" value="1"/>
</dbReference>
<dbReference type="OrthoDB" id="7444822at2"/>
<dbReference type="AlphaFoldDB" id="A0A447IBY8"/>
<evidence type="ECO:0000313" key="6">
    <source>
        <dbReference type="Proteomes" id="UP000268844"/>
    </source>
</evidence>
<dbReference type="Proteomes" id="UP000268844">
    <property type="component" value="Unassembled WGS sequence"/>
</dbReference>
<proteinExistence type="predicted"/>
<dbReference type="InterPro" id="IPR000792">
    <property type="entry name" value="Tscrpt_reg_LuxR_C"/>
</dbReference>
<dbReference type="PRINTS" id="PR00038">
    <property type="entry name" value="HTHLUXR"/>
</dbReference>
<dbReference type="PANTHER" id="PTHR44688">
    <property type="entry name" value="DNA-BINDING TRANSCRIPTIONAL ACTIVATOR DEVR_DOSR"/>
    <property type="match status" value="1"/>
</dbReference>
<reference evidence="5 6" key="1">
    <citation type="submission" date="2018-12" db="EMBL/GenBank/DDBJ databases">
        <authorList>
            <person name="Criscuolo A."/>
        </authorList>
    </citation>
    <scope>NUCLEOTIDE SEQUENCE [LARGE SCALE GENOMIC DNA]</scope>
    <source>
        <strain evidence="5">ACIP1116281</strain>
    </source>
</reference>
<accession>A0A447IBY8</accession>
<keyword evidence="1" id="KW-0805">Transcription regulation</keyword>
<evidence type="ECO:0000256" key="3">
    <source>
        <dbReference type="ARBA" id="ARBA00023163"/>
    </source>
</evidence>
<dbReference type="InterPro" id="IPR036388">
    <property type="entry name" value="WH-like_DNA-bd_sf"/>
</dbReference>
<keyword evidence="3" id="KW-0804">Transcription</keyword>
<dbReference type="RefSeq" id="WP_126150465.1">
    <property type="nucleotide sequence ID" value="NZ_JBHTMH010000004.1"/>
</dbReference>
<evidence type="ECO:0000256" key="2">
    <source>
        <dbReference type="ARBA" id="ARBA00023125"/>
    </source>
</evidence>
<dbReference type="SMART" id="SM00421">
    <property type="entry name" value="HTH_LUXR"/>
    <property type="match status" value="1"/>
</dbReference>
<name>A0A447IBY8_9HYPH</name>
<evidence type="ECO:0000313" key="5">
    <source>
        <dbReference type="EMBL" id="VDS04925.1"/>
    </source>
</evidence>
<dbReference type="InterPro" id="IPR016032">
    <property type="entry name" value="Sig_transdc_resp-reg_C-effctor"/>
</dbReference>
<evidence type="ECO:0000259" key="4">
    <source>
        <dbReference type="PROSITE" id="PS50043"/>
    </source>
</evidence>
<organism evidence="5 6">
    <name type="scientific">Devosia equisanguinis</name>
    <dbReference type="NCBI Taxonomy" id="2490941"/>
    <lineage>
        <taxon>Bacteria</taxon>
        <taxon>Pseudomonadati</taxon>
        <taxon>Pseudomonadota</taxon>
        <taxon>Alphaproteobacteria</taxon>
        <taxon>Hyphomicrobiales</taxon>
        <taxon>Devosiaceae</taxon>
        <taxon>Devosia</taxon>
    </lineage>
</organism>
<keyword evidence="2" id="KW-0238">DNA-binding</keyword>
<dbReference type="SUPFAM" id="SSF46894">
    <property type="entry name" value="C-terminal effector domain of the bipartite response regulators"/>
    <property type="match status" value="1"/>
</dbReference>
<dbReference type="PANTHER" id="PTHR44688:SF16">
    <property type="entry name" value="DNA-BINDING TRANSCRIPTIONAL ACTIVATOR DEVR_DOSR"/>
    <property type="match status" value="1"/>
</dbReference>
<protein>
    <submittedName>
        <fullName evidence="5">Bacterial regulatory proteins, luxR family</fullName>
    </submittedName>
</protein>
<dbReference type="GO" id="GO:0006355">
    <property type="term" value="P:regulation of DNA-templated transcription"/>
    <property type="evidence" value="ECO:0007669"/>
    <property type="project" value="InterPro"/>
</dbReference>
<dbReference type="Gene3D" id="1.10.10.10">
    <property type="entry name" value="Winged helix-like DNA-binding domain superfamily/Winged helix DNA-binding domain"/>
    <property type="match status" value="1"/>
</dbReference>
<sequence length="360" mass="38369">MELVDQVYEAAFIPEYWPKVLDGLAQSSGSVSGALLVIDPDLPPLWSATENVADLVGAFAATPAWYANSRLKRMLVKDHGGFMRLTDFSTLDQLRADHCNAFLSLADLAGQAATVVPMPTGETVLFTLERTVGMENYSIEDLQVLDGVRPHLARASLIASRLKLQQAQSTVAGLSALGLAAAIVSERGRVIAVNDIFESQADFLKPGAHGQLRLTDRRIDALIRAAFAEQSEMGRRALRSIPVPAEDGQRAPAVIHLVPLLRDARDVFDLGATLVVVTGLSGDAQVPDDAILRGLFDLTAAEAAVAAALARGMELKDIAAERGIGITTVRTHLAQVFHKTGTGHQAQLVALLKGVNSGVF</sequence>
<gene>
    <name evidence="5" type="ORF">DEVEQU_02066</name>
</gene>
<evidence type="ECO:0000256" key="1">
    <source>
        <dbReference type="ARBA" id="ARBA00023015"/>
    </source>
</evidence>
<dbReference type="EMBL" id="UZWD01000025">
    <property type="protein sequence ID" value="VDS04925.1"/>
    <property type="molecule type" value="Genomic_DNA"/>
</dbReference>
<feature type="domain" description="HTH luxR-type" evidence="4">
    <location>
        <begin position="291"/>
        <end position="356"/>
    </location>
</feature>
<dbReference type="GO" id="GO:0003677">
    <property type="term" value="F:DNA binding"/>
    <property type="evidence" value="ECO:0007669"/>
    <property type="project" value="UniProtKB-KW"/>
</dbReference>
<keyword evidence="6" id="KW-1185">Reference proteome</keyword>